<dbReference type="Pfam" id="PF01562">
    <property type="entry name" value="Pep_M12B_propep"/>
    <property type="match status" value="1"/>
</dbReference>
<evidence type="ECO:0000256" key="11">
    <source>
        <dbReference type="PROSITE-ProRule" id="PRU00068"/>
    </source>
</evidence>
<evidence type="ECO:0000259" key="14">
    <source>
        <dbReference type="PROSITE" id="PS50214"/>
    </source>
</evidence>
<evidence type="ECO:0000256" key="10">
    <source>
        <dbReference type="ARBA" id="ARBA00023240"/>
    </source>
</evidence>
<organism evidence="16">
    <name type="scientific">Crotalus adamanteus</name>
    <name type="common">Eastern diamondback rattlesnake</name>
    <dbReference type="NCBI Taxonomy" id="8729"/>
    <lineage>
        <taxon>Eukaryota</taxon>
        <taxon>Metazoa</taxon>
        <taxon>Chordata</taxon>
        <taxon>Craniata</taxon>
        <taxon>Vertebrata</taxon>
        <taxon>Euteleostomi</taxon>
        <taxon>Lepidosauria</taxon>
        <taxon>Squamata</taxon>
        <taxon>Bifurcata</taxon>
        <taxon>Unidentata</taxon>
        <taxon>Episquamata</taxon>
        <taxon>Toxicofera</taxon>
        <taxon>Serpentes</taxon>
        <taxon>Colubroidea</taxon>
        <taxon>Viperidae</taxon>
        <taxon>Crotalinae</taxon>
        <taxon>Crotalus</taxon>
    </lineage>
</organism>
<evidence type="ECO:0000256" key="13">
    <source>
        <dbReference type="SAM" id="SignalP"/>
    </source>
</evidence>
<keyword evidence="12" id="KW-0479">Metal-binding</keyword>
<protein>
    <submittedName>
        <fullName evidence="16">Cadam10_SVMPII-1</fullName>
    </submittedName>
</protein>
<feature type="disulfide bond" evidence="12">
    <location>
        <begin position="353"/>
        <end position="358"/>
    </location>
</feature>
<feature type="active site" evidence="12">
    <location>
        <position position="337"/>
    </location>
</feature>
<feature type="chain" id="PRO_5013389261" evidence="13">
    <location>
        <begin position="21"/>
        <end position="485"/>
    </location>
</feature>
<feature type="signal peptide" evidence="13">
    <location>
        <begin position="1"/>
        <end position="20"/>
    </location>
</feature>
<dbReference type="GO" id="GO:0005886">
    <property type="term" value="C:plasma membrane"/>
    <property type="evidence" value="ECO:0007669"/>
    <property type="project" value="TreeGrafter"/>
</dbReference>
<dbReference type="InterPro" id="IPR024079">
    <property type="entry name" value="MetalloPept_cat_dom_sf"/>
</dbReference>
<dbReference type="InterPro" id="IPR001762">
    <property type="entry name" value="Disintegrin_dom"/>
</dbReference>
<evidence type="ECO:0000259" key="15">
    <source>
        <dbReference type="PROSITE" id="PS50215"/>
    </source>
</evidence>
<comment type="cofactor">
    <cofactor evidence="1">
        <name>Zn(2+)</name>
        <dbReference type="ChEBI" id="CHEBI:29105"/>
    </cofactor>
</comment>
<dbReference type="GO" id="GO:0005576">
    <property type="term" value="C:extracellular region"/>
    <property type="evidence" value="ECO:0007669"/>
    <property type="project" value="UniProtKB-SubCell"/>
</dbReference>
<feature type="binding site" evidence="12">
    <location>
        <position position="340"/>
    </location>
    <ligand>
        <name>Zn(2+)</name>
        <dbReference type="ChEBI" id="CHEBI:29105"/>
        <note>catalytic</note>
    </ligand>
</feature>
<dbReference type="InterPro" id="IPR034027">
    <property type="entry name" value="Reprolysin_adamalysin"/>
</dbReference>
<keyword evidence="9 12" id="KW-1015">Disulfide bond</keyword>
<evidence type="ECO:0000256" key="6">
    <source>
        <dbReference type="ARBA" id="ARBA00022656"/>
    </source>
</evidence>
<evidence type="ECO:0000256" key="5">
    <source>
        <dbReference type="ARBA" id="ARBA00022525"/>
    </source>
</evidence>
<dbReference type="InterPro" id="IPR018358">
    <property type="entry name" value="Disintegrin_CS"/>
</dbReference>
<keyword evidence="7" id="KW-0645">Protease</keyword>
<dbReference type="GO" id="GO:0006508">
    <property type="term" value="P:proteolysis"/>
    <property type="evidence" value="ECO:0007669"/>
    <property type="project" value="UniProtKB-KW"/>
</dbReference>
<dbReference type="EMBL" id="GFHW01000030">
    <property type="protein sequence ID" value="JAV48418.1"/>
    <property type="molecule type" value="Transcribed_RNA"/>
</dbReference>
<dbReference type="FunFam" id="3.40.390.10:FF:000002">
    <property type="entry name" value="Disintegrin and metalloproteinase domain-containing protein 22"/>
    <property type="match status" value="1"/>
</dbReference>
<dbReference type="SMART" id="SM00050">
    <property type="entry name" value="DISIN"/>
    <property type="match status" value="1"/>
</dbReference>
<dbReference type="GO" id="GO:0004222">
    <property type="term" value="F:metalloendopeptidase activity"/>
    <property type="evidence" value="ECO:0007669"/>
    <property type="project" value="InterPro"/>
</dbReference>
<dbReference type="GO" id="GO:0090729">
    <property type="term" value="F:toxin activity"/>
    <property type="evidence" value="ECO:0007669"/>
    <property type="project" value="UniProtKB-KW"/>
</dbReference>
<feature type="binding site" evidence="12">
    <location>
        <position position="346"/>
    </location>
    <ligand>
        <name>Zn(2+)</name>
        <dbReference type="ChEBI" id="CHEBI:29105"/>
        <note>catalytic</note>
    </ligand>
</feature>
<dbReference type="Pfam" id="PF01421">
    <property type="entry name" value="Reprolysin"/>
    <property type="match status" value="1"/>
</dbReference>
<keyword evidence="10" id="KW-1199">Hemostasis impairing toxin</keyword>
<feature type="binding site" evidence="12">
    <location>
        <position position="336"/>
    </location>
    <ligand>
        <name>Zn(2+)</name>
        <dbReference type="ChEBI" id="CHEBI:29105"/>
        <note>catalytic</note>
    </ligand>
</feature>
<dbReference type="AlphaFoldDB" id="A0A1W7RBB2"/>
<evidence type="ECO:0000256" key="12">
    <source>
        <dbReference type="PROSITE-ProRule" id="PRU00276"/>
    </source>
</evidence>
<keyword evidence="3" id="KW-1201">Platelet aggregation inhibiting toxin</keyword>
<evidence type="ECO:0000256" key="4">
    <source>
        <dbReference type="ARBA" id="ARBA00022508"/>
    </source>
</evidence>
<dbReference type="Gene3D" id="3.40.390.10">
    <property type="entry name" value="Collagenase (Catalytic Domain)"/>
    <property type="match status" value="1"/>
</dbReference>
<keyword evidence="5" id="KW-0964">Secreted</keyword>
<dbReference type="Gene3D" id="4.10.70.10">
    <property type="entry name" value="Disintegrin domain"/>
    <property type="match status" value="1"/>
</dbReference>
<dbReference type="Pfam" id="PF00200">
    <property type="entry name" value="Disintegrin"/>
    <property type="match status" value="1"/>
</dbReference>
<dbReference type="GO" id="GO:0046872">
    <property type="term" value="F:metal ion binding"/>
    <property type="evidence" value="ECO:0007669"/>
    <property type="project" value="UniProtKB-KW"/>
</dbReference>
<evidence type="ECO:0000256" key="1">
    <source>
        <dbReference type="ARBA" id="ARBA00001947"/>
    </source>
</evidence>
<dbReference type="CDD" id="cd04269">
    <property type="entry name" value="ZnMc_adamalysin_II_like"/>
    <property type="match status" value="1"/>
</dbReference>
<feature type="disulfide bond" evidence="12">
    <location>
        <begin position="351"/>
        <end position="375"/>
    </location>
</feature>
<feature type="disulfide bond" evidence="12">
    <location>
        <begin position="311"/>
        <end position="391"/>
    </location>
</feature>
<dbReference type="PROSITE" id="PS50214">
    <property type="entry name" value="DISINTEGRIN_2"/>
    <property type="match status" value="1"/>
</dbReference>
<keyword evidence="6" id="KW-0800">Toxin</keyword>
<evidence type="ECO:0000256" key="7">
    <source>
        <dbReference type="ARBA" id="ARBA00022670"/>
    </source>
</evidence>
<accession>A0A1W7RBB2</accession>
<name>A0A1W7RBB2_CROAD</name>
<dbReference type="PROSITE" id="PS50215">
    <property type="entry name" value="ADAM_MEPRO"/>
    <property type="match status" value="1"/>
</dbReference>
<reference evidence="16" key="1">
    <citation type="submission" date="2017-02" db="EMBL/GenBank/DDBJ databases">
        <title>The genetics of venom ontogeny in the eastern diamondback rattlesnake (Crotalus adamanteus).</title>
        <authorList>
            <person name="Rokyta D.R."/>
            <person name="Margres M.J."/>
            <person name="Ward M.J."/>
            <person name="Sanchez E.E."/>
        </authorList>
    </citation>
    <scope>NUCLEOTIDE SEQUENCE</scope>
</reference>
<comment type="caution">
    <text evidence="11">Lacks conserved residue(s) required for the propagation of feature annotation.</text>
</comment>
<feature type="domain" description="Peptidase M12B" evidence="15">
    <location>
        <begin position="200"/>
        <end position="396"/>
    </location>
</feature>
<keyword evidence="4" id="KW-1217">Cell adhesion impairing toxin</keyword>
<dbReference type="FunFam" id="4.10.70.10:FF:000005">
    <property type="entry name" value="Zinc metalloproteinase/disintegrin"/>
    <property type="match status" value="1"/>
</dbReference>
<dbReference type="InterPro" id="IPR001590">
    <property type="entry name" value="Peptidase_M12B"/>
</dbReference>
<keyword evidence="13" id="KW-0732">Signal</keyword>
<feature type="domain" description="Disintegrin" evidence="14">
    <location>
        <begin position="404"/>
        <end position="485"/>
    </location>
</feature>
<evidence type="ECO:0000313" key="16">
    <source>
        <dbReference type="EMBL" id="JAV48418.1"/>
    </source>
</evidence>
<dbReference type="InterPro" id="IPR036436">
    <property type="entry name" value="Disintegrin_dom_sf"/>
</dbReference>
<comment type="subcellular location">
    <subcellularLocation>
        <location evidence="2">Secreted</location>
    </subcellularLocation>
</comment>
<keyword evidence="8" id="KW-0482">Metalloprotease</keyword>
<dbReference type="PRINTS" id="PR00289">
    <property type="entry name" value="DISINTEGRIN"/>
</dbReference>
<dbReference type="InterPro" id="IPR002870">
    <property type="entry name" value="Peptidase_M12B_N"/>
</dbReference>
<keyword evidence="8" id="KW-0378">Hydrolase</keyword>
<evidence type="ECO:0000256" key="9">
    <source>
        <dbReference type="ARBA" id="ARBA00023157"/>
    </source>
</evidence>
<dbReference type="SUPFAM" id="SSF55486">
    <property type="entry name" value="Metalloproteases ('zincins'), catalytic domain"/>
    <property type="match status" value="1"/>
</dbReference>
<dbReference type="PROSITE" id="PS00427">
    <property type="entry name" value="DISINTEGRIN_1"/>
    <property type="match status" value="1"/>
</dbReference>
<dbReference type="PANTHER" id="PTHR11905:SF32">
    <property type="entry name" value="DISINTEGRIN AND METALLOPROTEINASE DOMAIN-CONTAINING PROTEIN 28"/>
    <property type="match status" value="1"/>
</dbReference>
<keyword evidence="12" id="KW-0862">Zinc</keyword>
<proteinExistence type="predicted"/>
<dbReference type="SUPFAM" id="SSF57552">
    <property type="entry name" value="Blood coagulation inhibitor (disintegrin)"/>
    <property type="match status" value="1"/>
</dbReference>
<evidence type="ECO:0000256" key="3">
    <source>
        <dbReference type="ARBA" id="ARBA00022442"/>
    </source>
</evidence>
<evidence type="ECO:0000256" key="2">
    <source>
        <dbReference type="ARBA" id="ARBA00004613"/>
    </source>
</evidence>
<sequence length="485" mass="54390">MIEVLLVTICLAAFPYQGSSIILESGNVNDYEVVYPRKVTALPKGAVQPKYEDAMQYEFKVNGEPVVLHLEKNKGLFSKDYSETHYSPDGREITTHTPVEDHCYYHGRIQNDADSTASISACNGLKGHFKLQGETYFIEPLKLSDSEAHAVYKYENVEKEDEAPKMCGVTQTNWESDELIKKASQLVVTAEQQRYLNNFRYVELVIVADYRMFTKYKRDLTEVKTWVYEIVNTLNEIYIPLNISVALVGLEIWSNGDLINVTSASNDTLKAFGDWRETVLLNRRSHDNAQLLTAIDFDGPTIGRTHIASMCDLKRSVGIVQDYKPINFVVAVIMAHELGHNLGMTHDENYCSCGGYSCIMSAVLSDQPSKLFSNCSKEDHRRYINNYNPQCILNEPLRTDIVSPPVCGNVLLEVGEECDCGTPRNPCCDAATCKFRPGAQCAEGLCCDQCRFMKEGTVCRVARGDDMDDYCNGVSAGCPRNPFHA</sequence>
<dbReference type="PANTHER" id="PTHR11905">
    <property type="entry name" value="ADAM A DISINTEGRIN AND METALLOPROTEASE DOMAIN"/>
    <property type="match status" value="1"/>
</dbReference>
<evidence type="ECO:0000256" key="8">
    <source>
        <dbReference type="ARBA" id="ARBA00023049"/>
    </source>
</evidence>